<name>E3JTE9_PUCGT</name>
<dbReference type="GeneID" id="10542596"/>
<feature type="non-terminal residue" evidence="3">
    <location>
        <position position="1"/>
    </location>
</feature>
<dbReference type="KEGG" id="pgr:PGTG_01816"/>
<feature type="region of interest" description="Disordered" evidence="1">
    <location>
        <begin position="478"/>
        <end position="512"/>
    </location>
</feature>
<evidence type="ECO:0000256" key="2">
    <source>
        <dbReference type="SAM" id="Phobius"/>
    </source>
</evidence>
<dbReference type="OrthoDB" id="3365211at2759"/>
<feature type="compositionally biased region" description="Basic and acidic residues" evidence="1">
    <location>
        <begin position="287"/>
        <end position="300"/>
    </location>
</feature>
<feature type="region of interest" description="Disordered" evidence="1">
    <location>
        <begin position="247"/>
        <end position="329"/>
    </location>
</feature>
<evidence type="ECO:0000313" key="3">
    <source>
        <dbReference type="EMBL" id="EFP75223.1"/>
    </source>
</evidence>
<keyword evidence="4" id="KW-1185">Reference proteome</keyword>
<dbReference type="AlphaFoldDB" id="E3JTE9"/>
<organism evidence="3 4">
    <name type="scientific">Puccinia graminis f. sp. tritici (strain CRL 75-36-700-3 / race SCCL)</name>
    <name type="common">Black stem rust fungus</name>
    <dbReference type="NCBI Taxonomy" id="418459"/>
    <lineage>
        <taxon>Eukaryota</taxon>
        <taxon>Fungi</taxon>
        <taxon>Dikarya</taxon>
        <taxon>Basidiomycota</taxon>
        <taxon>Pucciniomycotina</taxon>
        <taxon>Pucciniomycetes</taxon>
        <taxon>Pucciniales</taxon>
        <taxon>Pucciniaceae</taxon>
        <taxon>Puccinia</taxon>
    </lineage>
</organism>
<dbReference type="PANTHER" id="PTHR35872:SF2">
    <property type="entry name" value="INTEGRAL MEMBRANE PROTEIN (AFU_ORTHOLOGUE AFUA_5G07110)"/>
    <property type="match status" value="1"/>
</dbReference>
<feature type="transmembrane region" description="Helical" evidence="2">
    <location>
        <begin position="446"/>
        <end position="467"/>
    </location>
</feature>
<feature type="compositionally biased region" description="Pro residues" evidence="1">
    <location>
        <begin position="253"/>
        <end position="270"/>
    </location>
</feature>
<feature type="compositionally biased region" description="Low complexity" evidence="1">
    <location>
        <begin position="567"/>
        <end position="580"/>
    </location>
</feature>
<proteinExistence type="predicted"/>
<feature type="compositionally biased region" description="Basic and acidic residues" evidence="1">
    <location>
        <begin position="496"/>
        <end position="505"/>
    </location>
</feature>
<dbReference type="Pfam" id="PF11204">
    <property type="entry name" value="DUF2985"/>
    <property type="match status" value="1"/>
</dbReference>
<protein>
    <submittedName>
        <fullName evidence="3">Uncharacterized protein</fullName>
    </submittedName>
</protein>
<dbReference type="InterPro" id="IPR021369">
    <property type="entry name" value="DUF2985"/>
</dbReference>
<feature type="compositionally biased region" description="Polar residues" evidence="1">
    <location>
        <begin position="17"/>
        <end position="43"/>
    </location>
</feature>
<feature type="region of interest" description="Disordered" evidence="1">
    <location>
        <begin position="17"/>
        <end position="65"/>
    </location>
</feature>
<dbReference type="HOGENOM" id="CLU_015848_1_0_1"/>
<reference evidence="4" key="2">
    <citation type="journal article" date="2011" name="Proc. Natl. Acad. Sci. U.S.A.">
        <title>Obligate biotrophy features unraveled by the genomic analysis of rust fungi.</title>
        <authorList>
            <person name="Duplessis S."/>
            <person name="Cuomo C.A."/>
            <person name="Lin Y.-C."/>
            <person name="Aerts A."/>
            <person name="Tisserant E."/>
            <person name="Veneault-Fourrey C."/>
            <person name="Joly D.L."/>
            <person name="Hacquard S."/>
            <person name="Amselem J."/>
            <person name="Cantarel B.L."/>
            <person name="Chiu R."/>
            <person name="Coutinho P.M."/>
            <person name="Feau N."/>
            <person name="Field M."/>
            <person name="Frey P."/>
            <person name="Gelhaye E."/>
            <person name="Goldberg J."/>
            <person name="Grabherr M.G."/>
            <person name="Kodira C.D."/>
            <person name="Kohler A."/>
            <person name="Kuees U."/>
            <person name="Lindquist E.A."/>
            <person name="Lucas S.M."/>
            <person name="Mago R."/>
            <person name="Mauceli E."/>
            <person name="Morin E."/>
            <person name="Murat C."/>
            <person name="Pangilinan J.L."/>
            <person name="Park R."/>
            <person name="Pearson M."/>
            <person name="Quesneville H."/>
            <person name="Rouhier N."/>
            <person name="Sakthikumar S."/>
            <person name="Salamov A.A."/>
            <person name="Schmutz J."/>
            <person name="Selles B."/>
            <person name="Shapiro H."/>
            <person name="Tanguay P."/>
            <person name="Tuskan G.A."/>
            <person name="Henrissat B."/>
            <person name="Van de Peer Y."/>
            <person name="Rouze P."/>
            <person name="Ellis J.G."/>
            <person name="Dodds P.N."/>
            <person name="Schein J.E."/>
            <person name="Zhong S."/>
            <person name="Hamelin R.C."/>
            <person name="Grigoriev I.V."/>
            <person name="Szabo L.J."/>
            <person name="Martin F."/>
        </authorList>
    </citation>
    <scope>NUCLEOTIDE SEQUENCE [LARGE SCALE GENOMIC DNA]</scope>
    <source>
        <strain evidence="4">CRL 75-36-700-3 / race SCCL</strain>
    </source>
</reference>
<feature type="non-terminal residue" evidence="3">
    <location>
        <position position="592"/>
    </location>
</feature>
<feature type="region of interest" description="Disordered" evidence="1">
    <location>
        <begin position="539"/>
        <end position="592"/>
    </location>
</feature>
<gene>
    <name evidence="3" type="ORF">PGTG_01816</name>
</gene>
<feature type="transmembrane region" description="Helical" evidence="2">
    <location>
        <begin position="409"/>
        <end position="434"/>
    </location>
</feature>
<accession>E3JTE9</accession>
<keyword evidence="2" id="KW-0472">Membrane</keyword>
<dbReference type="VEuPathDB" id="FungiDB:PGTG_01816"/>
<feature type="compositionally biased region" description="Low complexity" evidence="1">
    <location>
        <begin position="44"/>
        <end position="65"/>
    </location>
</feature>
<dbReference type="InParanoid" id="E3JTE9"/>
<reference key="1">
    <citation type="submission" date="2007-01" db="EMBL/GenBank/DDBJ databases">
        <title>The Genome Sequence of Puccinia graminis f. sp. tritici Strain CRL 75-36-700-3.</title>
        <authorList>
            <consortium name="The Broad Institute Genome Sequencing Platform"/>
            <person name="Birren B."/>
            <person name="Lander E."/>
            <person name="Galagan J."/>
            <person name="Nusbaum C."/>
            <person name="Devon K."/>
            <person name="Cuomo C."/>
            <person name="Jaffe D."/>
            <person name="Butler J."/>
            <person name="Alvarez P."/>
            <person name="Gnerre S."/>
            <person name="Grabherr M."/>
            <person name="Mauceli E."/>
            <person name="Brockman W."/>
            <person name="Young S."/>
            <person name="LaButti K."/>
            <person name="Sykes S."/>
            <person name="DeCaprio D."/>
            <person name="Crawford M."/>
            <person name="Koehrsen M."/>
            <person name="Engels R."/>
            <person name="Montgomery P."/>
            <person name="Pearson M."/>
            <person name="Howarth C."/>
            <person name="Larson L."/>
            <person name="White J."/>
            <person name="Zeng Q."/>
            <person name="Kodira C."/>
            <person name="Yandava C."/>
            <person name="Alvarado L."/>
            <person name="O'Leary S."/>
            <person name="Szabo L."/>
            <person name="Dean R."/>
            <person name="Schein J."/>
        </authorList>
    </citation>
    <scope>NUCLEOTIDE SEQUENCE</scope>
    <source>
        <strain>CRL 75-36-700-3</strain>
    </source>
</reference>
<feature type="transmembrane region" description="Helical" evidence="2">
    <location>
        <begin position="158"/>
        <end position="182"/>
    </location>
</feature>
<keyword evidence="2" id="KW-1133">Transmembrane helix</keyword>
<dbReference type="EMBL" id="DS178263">
    <property type="protein sequence ID" value="EFP75223.1"/>
    <property type="molecule type" value="Genomic_DNA"/>
</dbReference>
<keyword evidence="2" id="KW-0812">Transmembrane</keyword>
<evidence type="ECO:0000313" key="4">
    <source>
        <dbReference type="Proteomes" id="UP000008783"/>
    </source>
</evidence>
<evidence type="ECO:0000256" key="1">
    <source>
        <dbReference type="SAM" id="MobiDB-lite"/>
    </source>
</evidence>
<sequence length="592" mass="66352">MDYSTIGSTASRIQQTIFNNPTSSPPTQHSRPITRHPSTTLNNQAQQPAPSTQQTETQSETDHIQAQADQLDLLQILDPAVNAASTLTHIRNCLLIPPMINHYGTPNIQLEQHQHHNHHNQLDTHLLSIINHPSEKPPRRQQIKRLIKGFKAFVCTPIGILFTIYGFLVVFWGAALVLILLGWLKITPQKNYRIWVEICSQVLNGLFTIPGIGLFPSRIIDCWNIAIISFYARVIWKRQGRKNLEDPNHLIPPYKPSPSPPPPPLPPPPINTDRSSADSVINGIPPAHHEEAEEKEIHQAEEEEERVELEPQHDDNSDDDQDDGDCRPGQVIVVHPEEETEEYKEEDVDVDVDDEGRVGLTDVWKEAQEMVLNETELDRLRAAQEALCRSQTWYRPHSSATHYAFPVNAALIIVALNLGNSLFQAALCAVMWGLRYSTRPAWTTATFMALSFSCGITSGILIWRIGLKTSKKTKVIREVKKMIRGPPSTKKNNEKKKKEEKEKNTDQGPEGEGLGVEVVVVGVGVGVNRIIPRARPPVHHQLFQDPSDPFPHPTVIPDPRTSLLTNPPFSSSSPSPSSPSLAFQRPFRPPHP</sequence>
<dbReference type="RefSeq" id="XP_003319642.1">
    <property type="nucleotide sequence ID" value="XM_003319594.2"/>
</dbReference>
<dbReference type="Proteomes" id="UP000008783">
    <property type="component" value="Unassembled WGS sequence"/>
</dbReference>
<dbReference type="OMA" id="EMTLEGW"/>
<dbReference type="PANTHER" id="PTHR35872">
    <property type="entry name" value="INTEGRAL MEMBRANE PROTEIN (AFU_ORTHOLOGUE AFUA_5G07110)"/>
    <property type="match status" value="1"/>
</dbReference>